<evidence type="ECO:0000256" key="1">
    <source>
        <dbReference type="SAM" id="MobiDB-lite"/>
    </source>
</evidence>
<proteinExistence type="predicted"/>
<protein>
    <submittedName>
        <fullName evidence="2">Uncharacterized protein</fullName>
    </submittedName>
</protein>
<organism evidence="2">
    <name type="scientific">Candidatus Kentrum sp. LFY</name>
    <dbReference type="NCBI Taxonomy" id="2126342"/>
    <lineage>
        <taxon>Bacteria</taxon>
        <taxon>Pseudomonadati</taxon>
        <taxon>Pseudomonadota</taxon>
        <taxon>Gammaproteobacteria</taxon>
        <taxon>Candidatus Kentrum</taxon>
    </lineage>
</organism>
<dbReference type="EMBL" id="CAADFF010000088">
    <property type="protein sequence ID" value="VFJ96682.1"/>
    <property type="molecule type" value="Genomic_DNA"/>
</dbReference>
<feature type="region of interest" description="Disordered" evidence="1">
    <location>
        <begin position="40"/>
        <end position="101"/>
    </location>
</feature>
<gene>
    <name evidence="2" type="ORF">BECKLFY1418B_GA0070995_108814</name>
</gene>
<evidence type="ECO:0000313" key="2">
    <source>
        <dbReference type="EMBL" id="VFJ96682.1"/>
    </source>
</evidence>
<accession>A0A450UVY1</accession>
<reference evidence="2" key="1">
    <citation type="submission" date="2019-02" db="EMBL/GenBank/DDBJ databases">
        <authorList>
            <person name="Gruber-Vodicka R. H."/>
            <person name="Seah K. B. B."/>
        </authorList>
    </citation>
    <scope>NUCLEOTIDE SEQUENCE</scope>
    <source>
        <strain evidence="2">BECK_M7</strain>
    </source>
</reference>
<feature type="compositionally biased region" description="Low complexity" evidence="1">
    <location>
        <begin position="51"/>
        <end position="61"/>
    </location>
</feature>
<name>A0A450UVY1_9GAMM</name>
<dbReference type="AlphaFoldDB" id="A0A450UVY1"/>
<sequence>MFVVGRRVLAMVMSRKFTGNFCHPWHLGPDIPCRNDGSGKFLHNRLKQPLSSSRRGMSGPRRQGRQQDLVAASGRAKHDPVSVKQNGRFVNGDSFAKMSGK</sequence>